<dbReference type="RefSeq" id="WP_274053285.1">
    <property type="nucleotide sequence ID" value="NZ_CP059693.1"/>
</dbReference>
<protein>
    <submittedName>
        <fullName evidence="3">PEP-CTERM sorting domain-containing protein</fullName>
    </submittedName>
</protein>
<dbReference type="EMBL" id="CP059693">
    <property type="protein sequence ID" value="WDE12953.1"/>
    <property type="molecule type" value="Genomic_DNA"/>
</dbReference>
<keyword evidence="1" id="KW-0732">Signal</keyword>
<name>A0ABY7VJ43_9GAMM</name>
<gene>
    <name evidence="3" type="ORF">H3N35_05710</name>
</gene>
<evidence type="ECO:0000313" key="3">
    <source>
        <dbReference type="EMBL" id="WDE12953.1"/>
    </source>
</evidence>
<reference evidence="3 4" key="1">
    <citation type="journal article" date="2022" name="Mar. Drugs">
        <title>Bioassay-Guided Fractionation Leads to the Detection of Cholic Acid Generated by the Rare Thalassomonas sp.</title>
        <authorList>
            <person name="Pheiffer F."/>
            <person name="Schneider Y.K."/>
            <person name="Hansen E.H."/>
            <person name="Andersen J.H."/>
            <person name="Isaksson J."/>
            <person name="Busche T."/>
            <person name="R C."/>
            <person name="Kalinowski J."/>
            <person name="Zyl L.V."/>
            <person name="Trindade M."/>
        </authorList>
    </citation>
    <scope>NUCLEOTIDE SEQUENCE [LARGE SCALE GENOMIC DNA]</scope>
    <source>
        <strain evidence="3 4">A5K-61T</strain>
    </source>
</reference>
<dbReference type="Proteomes" id="UP001215231">
    <property type="component" value="Chromosome"/>
</dbReference>
<keyword evidence="4" id="KW-1185">Reference proteome</keyword>
<evidence type="ECO:0000256" key="1">
    <source>
        <dbReference type="SAM" id="SignalP"/>
    </source>
</evidence>
<evidence type="ECO:0000259" key="2">
    <source>
        <dbReference type="Pfam" id="PF07589"/>
    </source>
</evidence>
<sequence>MPHQIKALPLIKKAAAGLALSAVISFTAQASLMPHYGAYAAGYTASNCPSYCTTANGGDMLNANDGGLSSDNAYATEVSYGYSQAYAALDGASYLPTLKVQASSEYQKGSNAEAYAMQRYTYTGTEATTIDLDLNLHGSVGDNVNGGYNSNNLRADVAIFIGDSLEWSTDLATLYYELAYDMEKDKTSLYINEGNDVNQLGSLSFDLEPGENFFVVASMKAKSRNGYADAWNTLSLNFEDDSELVAAFAGSTPVDVPEPASLGMLGLALSLLSFGQRKKHFNA</sequence>
<dbReference type="NCBIfam" id="TIGR02595">
    <property type="entry name" value="PEP_CTERM"/>
    <property type="match status" value="1"/>
</dbReference>
<feature type="domain" description="Ice-binding protein C-terminal" evidence="2">
    <location>
        <begin position="255"/>
        <end position="278"/>
    </location>
</feature>
<feature type="chain" id="PRO_5045505087" evidence="1">
    <location>
        <begin position="31"/>
        <end position="283"/>
    </location>
</feature>
<dbReference type="InterPro" id="IPR013424">
    <property type="entry name" value="Ice-binding_C"/>
</dbReference>
<proteinExistence type="predicted"/>
<accession>A0ABY7VJ43</accession>
<dbReference type="Pfam" id="PF07589">
    <property type="entry name" value="PEP-CTERM"/>
    <property type="match status" value="1"/>
</dbReference>
<evidence type="ECO:0000313" key="4">
    <source>
        <dbReference type="Proteomes" id="UP001215231"/>
    </source>
</evidence>
<organism evidence="3 4">
    <name type="scientific">Thalassomonas haliotis</name>
    <dbReference type="NCBI Taxonomy" id="485448"/>
    <lineage>
        <taxon>Bacteria</taxon>
        <taxon>Pseudomonadati</taxon>
        <taxon>Pseudomonadota</taxon>
        <taxon>Gammaproteobacteria</taxon>
        <taxon>Alteromonadales</taxon>
        <taxon>Colwelliaceae</taxon>
        <taxon>Thalassomonas</taxon>
    </lineage>
</organism>
<feature type="signal peptide" evidence="1">
    <location>
        <begin position="1"/>
        <end position="30"/>
    </location>
</feature>